<evidence type="ECO:0000313" key="1">
    <source>
        <dbReference type="EMBL" id="OUR84589.1"/>
    </source>
</evidence>
<accession>A0A1Y5EPU4</accession>
<protein>
    <submittedName>
        <fullName evidence="1">Uncharacterized protein</fullName>
    </submittedName>
</protein>
<dbReference type="Proteomes" id="UP000243053">
    <property type="component" value="Unassembled WGS sequence"/>
</dbReference>
<name>A0A1Y5EPU4_COLPS</name>
<dbReference type="EMBL" id="MAAF01000013">
    <property type="protein sequence ID" value="OUR84589.1"/>
    <property type="molecule type" value="Genomic_DNA"/>
</dbReference>
<organism evidence="1 2">
    <name type="scientific">Colwellia psychrerythraea</name>
    <name type="common">Vibrio psychroerythus</name>
    <dbReference type="NCBI Taxonomy" id="28229"/>
    <lineage>
        <taxon>Bacteria</taxon>
        <taxon>Pseudomonadati</taxon>
        <taxon>Pseudomonadota</taxon>
        <taxon>Gammaproteobacteria</taxon>
        <taxon>Alteromonadales</taxon>
        <taxon>Colwelliaceae</taxon>
        <taxon>Colwellia</taxon>
    </lineage>
</organism>
<gene>
    <name evidence="1" type="ORF">A9Q75_02235</name>
</gene>
<dbReference type="AlphaFoldDB" id="A0A1Y5EPU4"/>
<proteinExistence type="predicted"/>
<evidence type="ECO:0000313" key="2">
    <source>
        <dbReference type="Proteomes" id="UP000243053"/>
    </source>
</evidence>
<sequence length="72" mass="8320">MVLSSRQHLSVIVGDKLNRMALAFLLEQTQKRSKSVLLCSPEMMNKTTLSPPHFLIIFQLLFLALKLYQMKE</sequence>
<reference evidence="2" key="1">
    <citation type="journal article" date="2017" name="Proc. Natl. Acad. Sci. U.S.A.">
        <title>Simulation of Deepwater Horizon oil plume reveals substrate specialization within a complex community of hydrocarbon degraders.</title>
        <authorList>
            <person name="Hu P."/>
            <person name="Dubinsky E.A."/>
            <person name="Probst A.J."/>
            <person name="Wang J."/>
            <person name="Sieber C.M.K."/>
            <person name="Tom L.M."/>
            <person name="Gardinali P."/>
            <person name="Banfield J.F."/>
            <person name="Atlas R.M."/>
            <person name="Andersen G.L."/>
        </authorList>
    </citation>
    <scope>NUCLEOTIDE SEQUENCE [LARGE SCALE GENOMIC DNA]</scope>
</reference>
<comment type="caution">
    <text evidence="1">The sequence shown here is derived from an EMBL/GenBank/DDBJ whole genome shotgun (WGS) entry which is preliminary data.</text>
</comment>